<dbReference type="OrthoDB" id="9811314at2"/>
<proteinExistence type="predicted"/>
<dbReference type="GO" id="GO:0008233">
    <property type="term" value="F:peptidase activity"/>
    <property type="evidence" value="ECO:0007669"/>
    <property type="project" value="UniProtKB-KW"/>
</dbReference>
<keyword evidence="4" id="KW-0378">Hydrolase</keyword>
<dbReference type="EMBL" id="FMYK01000001">
    <property type="protein sequence ID" value="SDB85683.1"/>
    <property type="molecule type" value="Genomic_DNA"/>
</dbReference>
<feature type="domain" description="Peptidase M16 N-terminal" evidence="2">
    <location>
        <begin position="123"/>
        <end position="271"/>
    </location>
</feature>
<evidence type="ECO:0000313" key="4">
    <source>
        <dbReference type="EMBL" id="SDB85683.1"/>
    </source>
</evidence>
<dbReference type="InterPro" id="IPR007863">
    <property type="entry name" value="Peptidase_M16_C"/>
</dbReference>
<dbReference type="PANTHER" id="PTHR11851">
    <property type="entry name" value="METALLOPROTEASE"/>
    <property type="match status" value="1"/>
</dbReference>
<dbReference type="Gene3D" id="3.30.830.10">
    <property type="entry name" value="Metalloenzyme, LuxS/M16 peptidase-like"/>
    <property type="match status" value="2"/>
</dbReference>
<dbReference type="PANTHER" id="PTHR11851:SF224">
    <property type="entry name" value="PROCESSING PROTEASE"/>
    <property type="match status" value="1"/>
</dbReference>
<evidence type="ECO:0000259" key="2">
    <source>
        <dbReference type="Pfam" id="PF00675"/>
    </source>
</evidence>
<dbReference type="GO" id="GO:0046872">
    <property type="term" value="F:metal ion binding"/>
    <property type="evidence" value="ECO:0007669"/>
    <property type="project" value="InterPro"/>
</dbReference>
<feature type="domain" description="Peptidase M16 C-terminal" evidence="3">
    <location>
        <begin position="281"/>
        <end position="457"/>
    </location>
</feature>
<dbReference type="RefSeq" id="WP_092615294.1">
    <property type="nucleotide sequence ID" value="NZ_FMYK01000001.1"/>
</dbReference>
<organism evidence="4 5">
    <name type="scientific">Acinetobacter marinus</name>
    <dbReference type="NCBI Taxonomy" id="281375"/>
    <lineage>
        <taxon>Bacteria</taxon>
        <taxon>Pseudomonadati</taxon>
        <taxon>Pseudomonadota</taxon>
        <taxon>Gammaproteobacteria</taxon>
        <taxon>Moraxellales</taxon>
        <taxon>Moraxellaceae</taxon>
        <taxon>Acinetobacter</taxon>
    </lineage>
</organism>
<protein>
    <submittedName>
        <fullName evidence="4">Zinc protease</fullName>
    </submittedName>
</protein>
<gene>
    <name evidence="4" type="ORF">SAMN05421749_101439</name>
</gene>
<keyword evidence="4" id="KW-0645">Protease</keyword>
<accession>A0A1G6GUY2</accession>
<dbReference type="InterPro" id="IPR011249">
    <property type="entry name" value="Metalloenz_LuxS/M16"/>
</dbReference>
<name>A0A1G6GUY2_9GAMM</name>
<feature type="region of interest" description="Disordered" evidence="1">
    <location>
        <begin position="545"/>
        <end position="585"/>
    </location>
</feature>
<evidence type="ECO:0000256" key="1">
    <source>
        <dbReference type="SAM" id="MobiDB-lite"/>
    </source>
</evidence>
<evidence type="ECO:0000259" key="3">
    <source>
        <dbReference type="Pfam" id="PF05193"/>
    </source>
</evidence>
<dbReference type="InterPro" id="IPR011765">
    <property type="entry name" value="Pept_M16_N"/>
</dbReference>
<keyword evidence="5" id="KW-1185">Reference proteome</keyword>
<dbReference type="InterPro" id="IPR050361">
    <property type="entry name" value="MPP/UQCRC_Complex"/>
</dbReference>
<evidence type="ECO:0000313" key="5">
    <source>
        <dbReference type="Proteomes" id="UP000242317"/>
    </source>
</evidence>
<sequence length="585" mass="65154">MTNFKKLALQQTMPIHKNSAGTSAQHDQYKIICAVALLLSCGLSPQFAIAKDIELTQIEHGQTTSSTSSVVNDETGEVQADQAPQHLQNIPALSYLQSLHDLQQHAYQAPHVQELFSQNGVRTLLVESHQLPIVDIQLTFNAGSARDESIGKGLNGLANLTARLLGEGTSSQTANDIAQSFERIGAEYSAQAYRDMFVVRLRVLSDEKRLDPALNQLILLLKDAKFPQSSIDRILNNAQVGQKQVKENPKRSMSVRFYRAVYGDHPYAEPSTGTIQSLKRIQSADIQAFKNQYLVAKNLNIAITGDVTTQHAQQLIDLLTGEMSAGEPAPKLPDAKALSKAQIIRIPFNSTQAHVMIGQVGIRRDDPDRFALEVGNEILGSGGFTSLLMQELREKRGLTYSASSNLSSMQSQGLFYVQYSTQRDQLLQSLDITYETLLKFLYQPLNPTQVEASKRSLIRAFPLLLRSNANINSQLGAMGFYGLSRDYLSQYQQSIEAVTAEDVQRAWQKHIHPEHFLTVLAGKDISTSEVEKLYQKQLAPYIQSQTQQSQTEQTQSEITPVEQTQTEPKQSDDRHHANHIAEIMR</sequence>
<dbReference type="Pfam" id="PF00675">
    <property type="entry name" value="Peptidase_M16"/>
    <property type="match status" value="1"/>
</dbReference>
<dbReference type="GO" id="GO:0006508">
    <property type="term" value="P:proteolysis"/>
    <property type="evidence" value="ECO:0007669"/>
    <property type="project" value="UniProtKB-KW"/>
</dbReference>
<feature type="compositionally biased region" description="Low complexity" evidence="1">
    <location>
        <begin position="545"/>
        <end position="557"/>
    </location>
</feature>
<dbReference type="Pfam" id="PF05193">
    <property type="entry name" value="Peptidase_M16_C"/>
    <property type="match status" value="1"/>
</dbReference>
<dbReference type="Proteomes" id="UP000242317">
    <property type="component" value="Unassembled WGS sequence"/>
</dbReference>
<dbReference type="AlphaFoldDB" id="A0A1G6GUY2"/>
<reference evidence="5" key="1">
    <citation type="submission" date="2016-09" db="EMBL/GenBank/DDBJ databases">
        <authorList>
            <person name="Varghese N."/>
            <person name="Submissions S."/>
        </authorList>
    </citation>
    <scope>NUCLEOTIDE SEQUENCE [LARGE SCALE GENOMIC DNA]</scope>
    <source>
        <strain evidence="5">ANC 3699</strain>
    </source>
</reference>
<dbReference type="SUPFAM" id="SSF63411">
    <property type="entry name" value="LuxS/MPP-like metallohydrolase"/>
    <property type="match status" value="2"/>
</dbReference>